<dbReference type="InterPro" id="IPR037010">
    <property type="entry name" value="VitB12-dep_Met_synth_activ_sf"/>
</dbReference>
<dbReference type="Gene3D" id="3.40.109.40">
    <property type="match status" value="1"/>
</dbReference>
<dbReference type="Proteomes" id="UP000182584">
    <property type="component" value="Unassembled WGS sequence"/>
</dbReference>
<evidence type="ECO:0008006" key="3">
    <source>
        <dbReference type="Google" id="ProtNLM"/>
    </source>
</evidence>
<dbReference type="eggNOG" id="ENOG503368M">
    <property type="taxonomic scope" value="Bacteria"/>
</dbReference>
<dbReference type="OrthoDB" id="2068328at2"/>
<accession>A0A1H9MED4</accession>
<name>A0A1H9MED4_BUTFI</name>
<proteinExistence type="predicted"/>
<dbReference type="GO" id="GO:0008705">
    <property type="term" value="F:methionine synthase activity"/>
    <property type="evidence" value="ECO:0007669"/>
    <property type="project" value="InterPro"/>
</dbReference>
<gene>
    <name evidence="1" type="ORF">SAMN04487884_10372</name>
</gene>
<dbReference type="SUPFAM" id="SSF56507">
    <property type="entry name" value="Methionine synthase activation domain-like"/>
    <property type="match status" value="1"/>
</dbReference>
<sequence length="186" mass="21443">MYFEPVEVSLDENCLSDLIRRYHFNDNDKKDIVRLYKQLYPRVHAIFHYVIEKGSIYVIASLGRGIDSLQDSFLKKGDIQKAYIIDCLGIQLLDKAYEGIDDRIHELTGMYVGDYTFVGDERLPLQTMPDIMRKLGQKKIRCNNAYVLTPKKSVLFKADLSKDKVHKSDMCSMCGNKDCANRSCQV</sequence>
<evidence type="ECO:0000313" key="1">
    <source>
        <dbReference type="EMBL" id="SER22058.1"/>
    </source>
</evidence>
<protein>
    <recommendedName>
        <fullName evidence="3">Vitamin B12 dependent methionine synthase, activation domain</fullName>
    </recommendedName>
</protein>
<reference evidence="1 2" key="1">
    <citation type="submission" date="2016-10" db="EMBL/GenBank/DDBJ databases">
        <authorList>
            <person name="de Groot N.N."/>
        </authorList>
    </citation>
    <scope>NUCLEOTIDE SEQUENCE [LARGE SCALE GENOMIC DNA]</scope>
    <source>
        <strain evidence="1 2">AR40</strain>
    </source>
</reference>
<organism evidence="1 2">
    <name type="scientific">Butyrivibrio fibrisolvens</name>
    <dbReference type="NCBI Taxonomy" id="831"/>
    <lineage>
        <taxon>Bacteria</taxon>
        <taxon>Bacillati</taxon>
        <taxon>Bacillota</taxon>
        <taxon>Clostridia</taxon>
        <taxon>Lachnospirales</taxon>
        <taxon>Lachnospiraceae</taxon>
        <taxon>Butyrivibrio</taxon>
    </lineage>
</organism>
<dbReference type="RefSeq" id="WP_027205890.1">
    <property type="nucleotide sequence ID" value="NZ_FOGJ01000003.1"/>
</dbReference>
<dbReference type="EMBL" id="FOGJ01000003">
    <property type="protein sequence ID" value="SER22058.1"/>
    <property type="molecule type" value="Genomic_DNA"/>
</dbReference>
<evidence type="ECO:0000313" key="2">
    <source>
        <dbReference type="Proteomes" id="UP000182584"/>
    </source>
</evidence>
<dbReference type="AlphaFoldDB" id="A0A1H9MED4"/>